<comment type="caution">
    <text evidence="2">The sequence shown here is derived from an EMBL/GenBank/DDBJ whole genome shotgun (WGS) entry which is preliminary data.</text>
</comment>
<gene>
    <name evidence="2" type="ORF">FHS21_005185</name>
</gene>
<evidence type="ECO:0000313" key="3">
    <source>
        <dbReference type="Proteomes" id="UP000554520"/>
    </source>
</evidence>
<dbReference type="PANTHER" id="PTHR38011:SF2">
    <property type="entry name" value="BIFUNCTIONAL DEAMINASE-REDUCTASE DOMAIN PROTEIN"/>
    <property type="match status" value="1"/>
</dbReference>
<reference evidence="2 3" key="1">
    <citation type="submission" date="2020-08" db="EMBL/GenBank/DDBJ databases">
        <title>Genomic Encyclopedia of Type Strains, Phase III (KMG-III): the genomes of soil and plant-associated and newly described type strains.</title>
        <authorList>
            <person name="Whitman W."/>
        </authorList>
    </citation>
    <scope>NUCLEOTIDE SEQUENCE [LARGE SCALE GENOMIC DNA]</scope>
    <source>
        <strain evidence="2 3">CECT 7015</strain>
    </source>
</reference>
<keyword evidence="3" id="KW-1185">Reference proteome</keyword>
<dbReference type="Proteomes" id="UP000554520">
    <property type="component" value="Unassembled WGS sequence"/>
</dbReference>
<dbReference type="EMBL" id="JACHXN010000022">
    <property type="protein sequence ID" value="MBB3148737.1"/>
    <property type="molecule type" value="Genomic_DNA"/>
</dbReference>
<evidence type="ECO:0000313" key="2">
    <source>
        <dbReference type="EMBL" id="MBB3148737.1"/>
    </source>
</evidence>
<dbReference type="Pfam" id="PF01872">
    <property type="entry name" value="RibD_C"/>
    <property type="match status" value="1"/>
</dbReference>
<dbReference type="PANTHER" id="PTHR38011">
    <property type="entry name" value="DIHYDROFOLATE REDUCTASE FAMILY PROTEIN (AFU_ORTHOLOGUE AFUA_8G06820)"/>
    <property type="match status" value="1"/>
</dbReference>
<dbReference type="GO" id="GO:0009231">
    <property type="term" value="P:riboflavin biosynthetic process"/>
    <property type="evidence" value="ECO:0007669"/>
    <property type="project" value="InterPro"/>
</dbReference>
<organism evidence="2 3">
    <name type="scientific">Phyllobacterium trifolii</name>
    <dbReference type="NCBI Taxonomy" id="300193"/>
    <lineage>
        <taxon>Bacteria</taxon>
        <taxon>Pseudomonadati</taxon>
        <taxon>Pseudomonadota</taxon>
        <taxon>Alphaproteobacteria</taxon>
        <taxon>Hyphomicrobiales</taxon>
        <taxon>Phyllobacteriaceae</taxon>
        <taxon>Phyllobacterium</taxon>
    </lineage>
</organism>
<protein>
    <submittedName>
        <fullName evidence="2">Dihydrofolate reductase</fullName>
    </submittedName>
</protein>
<accession>A0A839UDZ6</accession>
<proteinExistence type="predicted"/>
<name>A0A839UDZ6_9HYPH</name>
<sequence length="219" mass="23897">MRKIITGAFVSLDGIMQAPGGPDEDPTGDFKYGGWVAPYFDKAGEEAVGEMFAKPFDLLLGRKTYDIFAAYWPYVDAGHPIGPLFDRVNKYVATRNPDLKLDWQNSQTLGPDVVAAVTKLKSGQGPDLLTQGSTDFLQTLFKNDLIDEINIFMFPLILGKGKKLFSGNAFPGALKLVSSKVSDTGVTINKYVRAGEVVTGSFASEHPSEAELARRRNLT</sequence>
<dbReference type="RefSeq" id="WP_112528350.1">
    <property type="nucleotide sequence ID" value="NZ_JACHXN010000022.1"/>
</dbReference>
<dbReference type="InterPro" id="IPR050765">
    <property type="entry name" value="Riboflavin_Biosynth_HTPR"/>
</dbReference>
<dbReference type="SUPFAM" id="SSF53597">
    <property type="entry name" value="Dihydrofolate reductase-like"/>
    <property type="match status" value="1"/>
</dbReference>
<evidence type="ECO:0000259" key="1">
    <source>
        <dbReference type="Pfam" id="PF01872"/>
    </source>
</evidence>
<feature type="domain" description="Bacterial bifunctional deaminase-reductase C-terminal" evidence="1">
    <location>
        <begin position="2"/>
        <end position="187"/>
    </location>
</feature>
<dbReference type="GO" id="GO:0008703">
    <property type="term" value="F:5-amino-6-(5-phosphoribosylamino)uracil reductase activity"/>
    <property type="evidence" value="ECO:0007669"/>
    <property type="project" value="InterPro"/>
</dbReference>
<dbReference type="AlphaFoldDB" id="A0A839UDZ6"/>
<dbReference type="InterPro" id="IPR002734">
    <property type="entry name" value="RibDG_C"/>
</dbReference>
<dbReference type="Gene3D" id="3.40.430.10">
    <property type="entry name" value="Dihydrofolate Reductase, subunit A"/>
    <property type="match status" value="1"/>
</dbReference>
<dbReference type="InterPro" id="IPR024072">
    <property type="entry name" value="DHFR-like_dom_sf"/>
</dbReference>